<dbReference type="GO" id="GO:0016192">
    <property type="term" value="P:vesicle-mediated transport"/>
    <property type="evidence" value="ECO:0007669"/>
    <property type="project" value="InterPro"/>
</dbReference>
<dbReference type="InterPro" id="IPR043154">
    <property type="entry name" value="Sec-1-like_dom1"/>
</dbReference>
<accession>A0A6J0BGT4</accession>
<dbReference type="AlphaFoldDB" id="A0A6J0BGT4"/>
<evidence type="ECO:0000256" key="1">
    <source>
        <dbReference type="ARBA" id="ARBA00009884"/>
    </source>
</evidence>
<dbReference type="PANTHER" id="PTHR11679">
    <property type="entry name" value="VESICLE PROTEIN SORTING-ASSOCIATED"/>
    <property type="match status" value="1"/>
</dbReference>
<dbReference type="SUPFAM" id="SSF56815">
    <property type="entry name" value="Sec1/munc18-like (SM) proteins"/>
    <property type="match status" value="1"/>
</dbReference>
<proteinExistence type="inferred from homology"/>
<gene>
    <name evidence="3 4" type="primary">LOC107220066</name>
</gene>
<evidence type="ECO:0000313" key="3">
    <source>
        <dbReference type="RefSeq" id="XP_015514014.1"/>
    </source>
</evidence>
<protein>
    <submittedName>
        <fullName evidence="3 4">Vacuolar protein sorting-associated protein 33B</fullName>
    </submittedName>
</protein>
<dbReference type="Gene3D" id="3.90.830.10">
    <property type="entry name" value="Syntaxin Binding Protein 1, Chain A, domain 2"/>
    <property type="match status" value="1"/>
</dbReference>
<dbReference type="InterPro" id="IPR027482">
    <property type="entry name" value="Sec1-like_dom2"/>
</dbReference>
<sequence>MDITLDDRLDTLQQISQRKLVDMLDNVSGKKDLIIEPKLMKTLECFIGVTALRRYGVDKIFKLEEGLKASNTQRIFLVSGDLIACKRVLNQIHAEFSQNRGLSHHLLVVPRIPAALELLVEEEGLHELVKLRSLSWEFIRSDGNVLSLETRMYADLYYHRDTSLLPAIAKNLWSLHMIVGRPKVTLCLGKYSKIVLKMTESMEEYFSSQNPASQCGCMILMDRAHDLPSALLTPVTYLGLMGEILEIKAGTAYSKGSQTKLNPKTDQVYGEVRDRHFSHVFPYLRDKAKLLKSEQEATQTMQLAEMKRYVATRLSKVTEAKRQLGFHIAACETIVGELGAAFEALQSVEKSILECRRRKECLEYIETNIDKHPLRSLRLLALLSVVSDGVTQSEVKPIQTAYLHAHGYQNIPMFWKMEQAGLIAYRTDNVLQKLPKWSSEWATAAQRLKQLPNHTKPLDLKSPTCSSYVFGGSYIPTIAQLTRFILNQETDTKSLNYLHSLPDFTLTGQQEAVQTGPVIICIVGGITYGEIAACRLIEQSTGSRFVFASDTIFTGNQLLESIKNI</sequence>
<dbReference type="RefSeq" id="XP_046592064.1">
    <property type="nucleotide sequence ID" value="XM_046736108.1"/>
</dbReference>
<dbReference type="InParanoid" id="A0A6J0BGT4"/>
<organism evidence="2 3">
    <name type="scientific">Neodiprion lecontei</name>
    <name type="common">Redheaded pine sawfly</name>
    <dbReference type="NCBI Taxonomy" id="441921"/>
    <lineage>
        <taxon>Eukaryota</taxon>
        <taxon>Metazoa</taxon>
        <taxon>Ecdysozoa</taxon>
        <taxon>Arthropoda</taxon>
        <taxon>Hexapoda</taxon>
        <taxon>Insecta</taxon>
        <taxon>Pterygota</taxon>
        <taxon>Neoptera</taxon>
        <taxon>Endopterygota</taxon>
        <taxon>Hymenoptera</taxon>
        <taxon>Tenthredinoidea</taxon>
        <taxon>Diprionidae</taxon>
        <taxon>Diprioninae</taxon>
        <taxon>Neodiprion</taxon>
    </lineage>
</organism>
<keyword evidence="2" id="KW-1185">Reference proteome</keyword>
<dbReference type="InterPro" id="IPR043127">
    <property type="entry name" value="Sec-1-like_dom3a"/>
</dbReference>
<dbReference type="RefSeq" id="XP_015514014.1">
    <property type="nucleotide sequence ID" value="XM_015658528.1"/>
</dbReference>
<reference evidence="3" key="1">
    <citation type="submission" date="2025-04" db="UniProtKB">
        <authorList>
            <consortium name="RefSeq"/>
        </authorList>
    </citation>
    <scope>IDENTIFICATION</scope>
    <source>
        <tissue evidence="4">Thorax and Abdomen</tissue>
        <tissue evidence="3">Whole body</tissue>
    </source>
</reference>
<dbReference type="Gene3D" id="3.40.50.2060">
    <property type="match status" value="1"/>
</dbReference>
<dbReference type="Proteomes" id="UP000829291">
    <property type="component" value="Chromosome 4"/>
</dbReference>
<evidence type="ECO:0000313" key="2">
    <source>
        <dbReference type="Proteomes" id="UP000829291"/>
    </source>
</evidence>
<comment type="similarity">
    <text evidence="1">Belongs to the STXBP/unc-18/SEC1 family.</text>
</comment>
<dbReference type="KEGG" id="nlo:107220066"/>
<dbReference type="InterPro" id="IPR001619">
    <property type="entry name" value="Sec1-like"/>
</dbReference>
<dbReference type="OrthoDB" id="10262528at2759"/>
<dbReference type="FunCoup" id="A0A6J0BGT4">
    <property type="interactions" value="5"/>
</dbReference>
<dbReference type="Pfam" id="PF00995">
    <property type="entry name" value="Sec1"/>
    <property type="match status" value="1"/>
</dbReference>
<dbReference type="Gene3D" id="3.40.50.1910">
    <property type="match status" value="2"/>
</dbReference>
<name>A0A6J0BGT4_NEOLC</name>
<dbReference type="InterPro" id="IPR036045">
    <property type="entry name" value="Sec1-like_sf"/>
</dbReference>
<dbReference type="GeneID" id="107220066"/>
<dbReference type="CTD" id="26276"/>
<dbReference type="Gene3D" id="1.25.40.850">
    <property type="match status" value="1"/>
</dbReference>
<dbReference type="InterPro" id="IPR043155">
    <property type="entry name" value="VPS33_dom3b"/>
</dbReference>
<evidence type="ECO:0000313" key="4">
    <source>
        <dbReference type="RefSeq" id="XP_046592064.1"/>
    </source>
</evidence>